<feature type="region of interest" description="Disordered" evidence="1">
    <location>
        <begin position="68"/>
        <end position="104"/>
    </location>
</feature>
<dbReference type="EMBL" id="KN847040">
    <property type="protein sequence ID" value="KIW34531.1"/>
    <property type="molecule type" value="Genomic_DNA"/>
</dbReference>
<keyword evidence="2" id="KW-0472">Membrane</keyword>
<evidence type="ECO:0000256" key="2">
    <source>
        <dbReference type="SAM" id="Phobius"/>
    </source>
</evidence>
<feature type="compositionally biased region" description="Basic and acidic residues" evidence="1">
    <location>
        <begin position="68"/>
        <end position="86"/>
    </location>
</feature>
<feature type="region of interest" description="Disordered" evidence="1">
    <location>
        <begin position="1"/>
        <end position="20"/>
    </location>
</feature>
<proteinExistence type="predicted"/>
<keyword evidence="2" id="KW-0812">Transmembrane</keyword>
<dbReference type="GeneID" id="27340501"/>
<dbReference type="AlphaFoldDB" id="A0A0D2A2M7"/>
<gene>
    <name evidence="3" type="ORF">PV07_01307</name>
</gene>
<evidence type="ECO:0000256" key="1">
    <source>
        <dbReference type="SAM" id="MobiDB-lite"/>
    </source>
</evidence>
<reference evidence="3 4" key="1">
    <citation type="submission" date="2015-01" db="EMBL/GenBank/DDBJ databases">
        <title>The Genome Sequence of Cladophialophora immunda CBS83496.</title>
        <authorList>
            <consortium name="The Broad Institute Genomics Platform"/>
            <person name="Cuomo C."/>
            <person name="de Hoog S."/>
            <person name="Gorbushina A."/>
            <person name="Stielow B."/>
            <person name="Teixiera M."/>
            <person name="Abouelleil A."/>
            <person name="Chapman S.B."/>
            <person name="Priest M."/>
            <person name="Young S.K."/>
            <person name="Wortman J."/>
            <person name="Nusbaum C."/>
            <person name="Birren B."/>
        </authorList>
    </citation>
    <scope>NUCLEOTIDE SEQUENCE [LARGE SCALE GENOMIC DNA]</scope>
    <source>
        <strain evidence="3 4">CBS 83496</strain>
    </source>
</reference>
<dbReference type="RefSeq" id="XP_016254747.1">
    <property type="nucleotide sequence ID" value="XM_016387819.1"/>
</dbReference>
<sequence>MSTVLGSPRRPLSQTNAPANAEPTPFEVFIAIGNILTWLLAVYVIYLHVQARWDLEARHRAQVEAERRAWSEADRQWRDPDPEQIRGQKRKLQQIQEEVDGDQGWEDEMLDWHGEIEERAAREVEVDSDSEIEERMEVMEIPSRQEFERDYGQLWRW</sequence>
<keyword evidence="2" id="KW-1133">Transmembrane helix</keyword>
<dbReference type="VEuPathDB" id="FungiDB:PV07_01307"/>
<dbReference type="OrthoDB" id="4146022at2759"/>
<dbReference type="HOGENOM" id="CLU_1677709_0_0_1"/>
<protein>
    <submittedName>
        <fullName evidence="3">Uncharacterized protein</fullName>
    </submittedName>
</protein>
<organism evidence="3 4">
    <name type="scientific">Cladophialophora immunda</name>
    <dbReference type="NCBI Taxonomy" id="569365"/>
    <lineage>
        <taxon>Eukaryota</taxon>
        <taxon>Fungi</taxon>
        <taxon>Dikarya</taxon>
        <taxon>Ascomycota</taxon>
        <taxon>Pezizomycotina</taxon>
        <taxon>Eurotiomycetes</taxon>
        <taxon>Chaetothyriomycetidae</taxon>
        <taxon>Chaetothyriales</taxon>
        <taxon>Herpotrichiellaceae</taxon>
        <taxon>Cladophialophora</taxon>
    </lineage>
</organism>
<evidence type="ECO:0000313" key="3">
    <source>
        <dbReference type="EMBL" id="KIW34531.1"/>
    </source>
</evidence>
<feature type="transmembrane region" description="Helical" evidence="2">
    <location>
        <begin position="28"/>
        <end position="49"/>
    </location>
</feature>
<accession>A0A0D2A2M7</accession>
<keyword evidence="4" id="KW-1185">Reference proteome</keyword>
<dbReference type="Proteomes" id="UP000054466">
    <property type="component" value="Unassembled WGS sequence"/>
</dbReference>
<evidence type="ECO:0000313" key="4">
    <source>
        <dbReference type="Proteomes" id="UP000054466"/>
    </source>
</evidence>
<name>A0A0D2A2M7_9EURO</name>